<evidence type="ECO:0000256" key="2">
    <source>
        <dbReference type="ARBA" id="ARBA00022692"/>
    </source>
</evidence>
<accession>A0A183DP41</accession>
<evidence type="ECO:0000313" key="8">
    <source>
        <dbReference type="Proteomes" id="UP000271098"/>
    </source>
</evidence>
<dbReference type="GO" id="GO:0016020">
    <property type="term" value="C:membrane"/>
    <property type="evidence" value="ECO:0007669"/>
    <property type="project" value="UniProtKB-SubCell"/>
</dbReference>
<dbReference type="PANTHER" id="PTHR43394:SF19">
    <property type="entry name" value="ABC TRANSPORTER B FAMILY"/>
    <property type="match status" value="1"/>
</dbReference>
<dbReference type="InterPro" id="IPR036640">
    <property type="entry name" value="ABC1_TM_sf"/>
</dbReference>
<keyword evidence="2 5" id="KW-0812">Transmembrane</keyword>
<evidence type="ECO:0000313" key="7">
    <source>
        <dbReference type="EMBL" id="VDN17502.1"/>
    </source>
</evidence>
<dbReference type="PROSITE" id="PS50929">
    <property type="entry name" value="ABC_TM1F"/>
    <property type="match status" value="1"/>
</dbReference>
<dbReference type="InterPro" id="IPR027417">
    <property type="entry name" value="P-loop_NTPase"/>
</dbReference>
<dbReference type="EMBL" id="UYRT01077997">
    <property type="protein sequence ID" value="VDN17502.1"/>
    <property type="molecule type" value="Genomic_DNA"/>
</dbReference>
<keyword evidence="3 5" id="KW-1133">Transmembrane helix</keyword>
<gene>
    <name evidence="7" type="ORF">GPUH_LOCUS10482</name>
</gene>
<feature type="transmembrane region" description="Helical" evidence="5">
    <location>
        <begin position="12"/>
        <end position="29"/>
    </location>
</feature>
<name>A0A183DP41_9BILA</name>
<feature type="transmembrane region" description="Helical" evidence="5">
    <location>
        <begin position="232"/>
        <end position="252"/>
    </location>
</feature>
<dbReference type="Pfam" id="PF00664">
    <property type="entry name" value="ABC_membrane"/>
    <property type="match status" value="1"/>
</dbReference>
<keyword evidence="4 5" id="KW-0472">Membrane</keyword>
<dbReference type="Pfam" id="PF00005">
    <property type="entry name" value="ABC_tran"/>
    <property type="match status" value="1"/>
</dbReference>
<comment type="subcellular location">
    <subcellularLocation>
        <location evidence="1">Membrane</location>
        <topology evidence="1">Multi-pass membrane protein</topology>
    </subcellularLocation>
</comment>
<dbReference type="InterPro" id="IPR039421">
    <property type="entry name" value="Type_1_exporter"/>
</dbReference>
<keyword evidence="8" id="KW-1185">Reference proteome</keyword>
<dbReference type="GO" id="GO:0005524">
    <property type="term" value="F:ATP binding"/>
    <property type="evidence" value="ECO:0007669"/>
    <property type="project" value="InterPro"/>
</dbReference>
<proteinExistence type="predicted"/>
<sequence>MQNWPASTLVVLYFWADICVSVLSLGFYGPSFQFNVQLIWRYLLFLEPYHFVSSPVDFLILTALRALVLLLCVVLRLRCEQSLLGKCFIPLLGVFIVHWTFSLVKLLAFSENVVHLEYLGFWLSTVWNVLAALLLILLWHFVLCKNASWSYQTLISGEVRDATAPGPVDEKSVRRGTFGHALRLLKYCKYQWQWFSAGFFFLIIYSSSRVFIPYYTGQVISNIVQTRGFAVLVRSVIYMFALTLVSTIFGGLRGGSFDYATALVNRKMRCDLFGSLVEQEIGFFDLTKTGNDASRSTNLSERTQSTLAVANHVAEEVMSTMRTVRSFACEKREAARFRQQLDEALKIYKKKAIAYMGYTWTNEFCDNAILVAVLFYGGHLVLSDNMTADNLISFLLYQLQLGENLYNIGYVFTGLMESVGASRKVFEYMLRSPRVTNAGTRRTPVRGELKFDSVSFTYPSRPNNPVLQDVSFVIHPGETVALVGPSGGGKSSIVSLIEHFYECNSGQVLIDDCPVAEYDHEYIHQKVCFFFVPC</sequence>
<dbReference type="SUPFAM" id="SSF52540">
    <property type="entry name" value="P-loop containing nucleoside triphosphate hydrolases"/>
    <property type="match status" value="1"/>
</dbReference>
<dbReference type="GO" id="GO:0016887">
    <property type="term" value="F:ATP hydrolysis activity"/>
    <property type="evidence" value="ECO:0007669"/>
    <property type="project" value="InterPro"/>
</dbReference>
<evidence type="ECO:0000313" key="9">
    <source>
        <dbReference type="WBParaSite" id="GPUH_0001049501-mRNA-1"/>
    </source>
</evidence>
<feature type="domain" description="ABC transmembrane type-1" evidence="6">
    <location>
        <begin position="197"/>
        <end position="417"/>
    </location>
</feature>
<dbReference type="Gene3D" id="3.40.50.300">
    <property type="entry name" value="P-loop containing nucleotide triphosphate hydrolases"/>
    <property type="match status" value="1"/>
</dbReference>
<reference evidence="9" key="1">
    <citation type="submission" date="2016-06" db="UniProtKB">
        <authorList>
            <consortium name="WormBaseParasite"/>
        </authorList>
    </citation>
    <scope>IDENTIFICATION</scope>
</reference>
<dbReference type="GO" id="GO:0015421">
    <property type="term" value="F:ABC-type oligopeptide transporter activity"/>
    <property type="evidence" value="ECO:0007669"/>
    <property type="project" value="TreeGrafter"/>
</dbReference>
<dbReference type="SUPFAM" id="SSF90123">
    <property type="entry name" value="ABC transporter transmembrane region"/>
    <property type="match status" value="1"/>
</dbReference>
<dbReference type="InterPro" id="IPR011527">
    <property type="entry name" value="ABC1_TM_dom"/>
</dbReference>
<evidence type="ECO:0000256" key="5">
    <source>
        <dbReference type="SAM" id="Phobius"/>
    </source>
</evidence>
<feature type="transmembrane region" description="Helical" evidence="5">
    <location>
        <begin position="49"/>
        <end position="75"/>
    </location>
</feature>
<dbReference type="InterPro" id="IPR003439">
    <property type="entry name" value="ABC_transporter-like_ATP-bd"/>
</dbReference>
<dbReference type="Gene3D" id="1.20.1560.10">
    <property type="entry name" value="ABC transporter type 1, transmembrane domain"/>
    <property type="match status" value="2"/>
</dbReference>
<reference evidence="7 8" key="2">
    <citation type="submission" date="2018-11" db="EMBL/GenBank/DDBJ databases">
        <authorList>
            <consortium name="Pathogen Informatics"/>
        </authorList>
    </citation>
    <scope>NUCLEOTIDE SEQUENCE [LARGE SCALE GENOMIC DNA]</scope>
</reference>
<dbReference type="OrthoDB" id="6500128at2759"/>
<evidence type="ECO:0000259" key="6">
    <source>
        <dbReference type="PROSITE" id="PS50929"/>
    </source>
</evidence>
<evidence type="ECO:0000256" key="4">
    <source>
        <dbReference type="ARBA" id="ARBA00023136"/>
    </source>
</evidence>
<feature type="transmembrane region" description="Helical" evidence="5">
    <location>
        <begin position="121"/>
        <end position="142"/>
    </location>
</feature>
<dbReference type="AlphaFoldDB" id="A0A183DP41"/>
<organism evidence="9">
    <name type="scientific">Gongylonema pulchrum</name>
    <dbReference type="NCBI Taxonomy" id="637853"/>
    <lineage>
        <taxon>Eukaryota</taxon>
        <taxon>Metazoa</taxon>
        <taxon>Ecdysozoa</taxon>
        <taxon>Nematoda</taxon>
        <taxon>Chromadorea</taxon>
        <taxon>Rhabditida</taxon>
        <taxon>Spirurina</taxon>
        <taxon>Spiruromorpha</taxon>
        <taxon>Spiruroidea</taxon>
        <taxon>Gongylonematidae</taxon>
        <taxon>Gongylonema</taxon>
    </lineage>
</organism>
<feature type="transmembrane region" description="Helical" evidence="5">
    <location>
        <begin position="192"/>
        <end position="212"/>
    </location>
</feature>
<dbReference type="CDD" id="cd18572">
    <property type="entry name" value="ABC_6TM_TAP"/>
    <property type="match status" value="1"/>
</dbReference>
<evidence type="ECO:0000256" key="1">
    <source>
        <dbReference type="ARBA" id="ARBA00004141"/>
    </source>
</evidence>
<feature type="transmembrane region" description="Helical" evidence="5">
    <location>
        <begin position="87"/>
        <end position="109"/>
    </location>
</feature>
<evidence type="ECO:0000256" key="3">
    <source>
        <dbReference type="ARBA" id="ARBA00022989"/>
    </source>
</evidence>
<dbReference type="WBParaSite" id="GPUH_0001049501-mRNA-1">
    <property type="protein sequence ID" value="GPUH_0001049501-mRNA-1"/>
    <property type="gene ID" value="GPUH_0001049501"/>
</dbReference>
<dbReference type="Proteomes" id="UP000271098">
    <property type="component" value="Unassembled WGS sequence"/>
</dbReference>
<dbReference type="PANTHER" id="PTHR43394">
    <property type="entry name" value="ATP-DEPENDENT PERMEASE MDL1, MITOCHONDRIAL"/>
    <property type="match status" value="1"/>
</dbReference>
<protein>
    <submittedName>
        <fullName evidence="9">ABC transmembrane type-1 domain-containing protein</fullName>
    </submittedName>
</protein>